<evidence type="ECO:0000259" key="7">
    <source>
        <dbReference type="PROSITE" id="PS50156"/>
    </source>
</evidence>
<evidence type="ECO:0000313" key="8">
    <source>
        <dbReference type="EMBL" id="PJJ42694.1"/>
    </source>
</evidence>
<feature type="transmembrane region" description="Helical" evidence="6">
    <location>
        <begin position="643"/>
        <end position="662"/>
    </location>
</feature>
<feature type="transmembrane region" description="Helical" evidence="6">
    <location>
        <begin position="254"/>
        <end position="271"/>
    </location>
</feature>
<sequence>MFSLLQRFLRNALKHPKIVLGIALAVTLLSIYPVRNLKWELRMIDMLPDSSEVKKTNAIVEENFGGFGSLVAVITSKDSALNSRLVQGLAKELEGNRYINFVEYKSEMDFFEKHKLLYVNTEDLRKIRDRISDLQSRYKFENSPFYIDLLSNDSLQKVVRDSLTREITDSLSLAELEDKYFSKLRNMYSNEKGTVRIVSVFPKARVSDLSASRKLTRIVSGAFESLPESEKAELYMTGKVFQTASEGWRILPEARFTGIALAVILALFFLFRFAKQPAVFILSIIPIALVFLWTLAAAWLFFGRINLYSIVLAVILPGISCRQIVHLMTRFADEQRNGLGYELSLESALLGVGPTIAISTFSFAAAFLGLLFVPLTGMQELGVLGAIGSILNWTLASLVFPALIELTKKYRSFLVFGKIKGHVENFKERPFVGFKKAFIPVLLLCMILPSRGIYPKFDYDFSHSDYHPNTAKADSLLRETNYLNYDPIVVILPNSKTARSFYNRINRERESNPNSGIRAVAIYQNLLPSNQQEKLSLLTEIKNELDPSVLRALSPTDSARIEKIVKDWKAAPLLSKDLPMNLRKLFGANAGGSTEYAFIFPNFNSNDGLACRRLAKELEPFHYPMTGTALVRASVLNMTLPHFHKAILFGIVCVFLLTFLFYKRFYFSLFTLVSPIIAFFWLLGLLRFLDIPLTAYSCLAFPILIGMSLDGAIQLWNAYYERSTGSIYHILRTTGVTCFFAELLTIVVLFGLSLSSHPGIHAIGMISIFGVVCLLLSHNFVFPLLAGALDRRRIRRRKHR</sequence>
<comment type="subcellular location">
    <subcellularLocation>
        <location evidence="1">Cell membrane</location>
        <topology evidence="1">Multi-pass membrane protein</topology>
    </subcellularLocation>
</comment>
<feature type="transmembrane region" description="Helical" evidence="6">
    <location>
        <begin position="730"/>
        <end position="754"/>
    </location>
</feature>
<dbReference type="InterPro" id="IPR004869">
    <property type="entry name" value="MMPL_dom"/>
</dbReference>
<keyword evidence="3 6" id="KW-0812">Transmembrane</keyword>
<accession>A0A2M9AAG9</accession>
<dbReference type="OrthoDB" id="9810700at2"/>
<dbReference type="SUPFAM" id="SSF82866">
    <property type="entry name" value="Multidrug efflux transporter AcrB transmembrane domain"/>
    <property type="match status" value="2"/>
</dbReference>
<feature type="transmembrane region" description="Helical" evidence="6">
    <location>
        <begin position="694"/>
        <end position="718"/>
    </location>
</feature>
<proteinExistence type="predicted"/>
<evidence type="ECO:0000256" key="3">
    <source>
        <dbReference type="ARBA" id="ARBA00022692"/>
    </source>
</evidence>
<evidence type="ECO:0000256" key="4">
    <source>
        <dbReference type="ARBA" id="ARBA00022989"/>
    </source>
</evidence>
<keyword evidence="5 6" id="KW-0472">Membrane</keyword>
<dbReference type="Pfam" id="PF03176">
    <property type="entry name" value="MMPL"/>
    <property type="match status" value="1"/>
</dbReference>
<dbReference type="EMBL" id="PGEX01000001">
    <property type="protein sequence ID" value="PJJ42694.1"/>
    <property type="molecule type" value="Genomic_DNA"/>
</dbReference>
<dbReference type="PANTHER" id="PTHR33406:SF13">
    <property type="entry name" value="MEMBRANE PROTEIN YDFJ"/>
    <property type="match status" value="1"/>
</dbReference>
<feature type="domain" description="SSD" evidence="7">
    <location>
        <begin position="259"/>
        <end position="406"/>
    </location>
</feature>
<protein>
    <submittedName>
        <fullName evidence="8">Putative RND superfamily exporter protein</fullName>
    </submittedName>
</protein>
<dbReference type="InterPro" id="IPR050545">
    <property type="entry name" value="Mycobact_MmpL"/>
</dbReference>
<gene>
    <name evidence="8" type="ORF">BGX16_2736</name>
</gene>
<dbReference type="RefSeq" id="WP_100426540.1">
    <property type="nucleotide sequence ID" value="NZ_PGEX01000001.1"/>
</dbReference>
<evidence type="ECO:0000313" key="9">
    <source>
        <dbReference type="Proteomes" id="UP000231134"/>
    </source>
</evidence>
<keyword evidence="2" id="KW-1003">Cell membrane</keyword>
<keyword evidence="9" id="KW-1185">Reference proteome</keyword>
<dbReference type="Proteomes" id="UP000231134">
    <property type="component" value="Unassembled WGS sequence"/>
</dbReference>
<evidence type="ECO:0000256" key="2">
    <source>
        <dbReference type="ARBA" id="ARBA00022475"/>
    </source>
</evidence>
<feature type="transmembrane region" description="Helical" evidence="6">
    <location>
        <begin position="760"/>
        <end position="789"/>
    </location>
</feature>
<organism evidence="8 9">
    <name type="scientific">Hallerella succinigenes</name>
    <dbReference type="NCBI Taxonomy" id="1896222"/>
    <lineage>
        <taxon>Bacteria</taxon>
        <taxon>Pseudomonadati</taxon>
        <taxon>Fibrobacterota</taxon>
        <taxon>Fibrobacteria</taxon>
        <taxon>Fibrobacterales</taxon>
        <taxon>Fibrobacteraceae</taxon>
        <taxon>Hallerella</taxon>
    </lineage>
</organism>
<dbReference type="AlphaFoldDB" id="A0A2M9AAG9"/>
<reference evidence="8 9" key="1">
    <citation type="submission" date="2017-11" db="EMBL/GenBank/DDBJ databases">
        <title>Animal gut microbial communities from fecal samples from Wisconsin, USA.</title>
        <authorList>
            <person name="Neumann A."/>
        </authorList>
    </citation>
    <scope>NUCLEOTIDE SEQUENCE [LARGE SCALE GENOMIC DNA]</scope>
    <source>
        <strain evidence="8 9">UWS3</strain>
    </source>
</reference>
<feature type="transmembrane region" description="Helical" evidence="6">
    <location>
        <begin position="381"/>
        <end position="404"/>
    </location>
</feature>
<keyword evidence="4 6" id="KW-1133">Transmembrane helix</keyword>
<evidence type="ECO:0000256" key="1">
    <source>
        <dbReference type="ARBA" id="ARBA00004651"/>
    </source>
</evidence>
<comment type="caution">
    <text evidence="8">The sequence shown here is derived from an EMBL/GenBank/DDBJ whole genome shotgun (WGS) entry which is preliminary data.</text>
</comment>
<evidence type="ECO:0000256" key="6">
    <source>
        <dbReference type="SAM" id="Phobius"/>
    </source>
</evidence>
<dbReference type="PANTHER" id="PTHR33406">
    <property type="entry name" value="MEMBRANE PROTEIN MJ1562-RELATED"/>
    <property type="match status" value="1"/>
</dbReference>
<name>A0A2M9AAG9_9BACT</name>
<evidence type="ECO:0000256" key="5">
    <source>
        <dbReference type="ARBA" id="ARBA00023136"/>
    </source>
</evidence>
<feature type="transmembrane region" description="Helical" evidence="6">
    <location>
        <begin position="278"/>
        <end position="301"/>
    </location>
</feature>
<feature type="transmembrane region" description="Helical" evidence="6">
    <location>
        <begin position="348"/>
        <end position="375"/>
    </location>
</feature>
<dbReference type="InterPro" id="IPR000731">
    <property type="entry name" value="SSD"/>
</dbReference>
<dbReference type="Gene3D" id="1.20.1640.10">
    <property type="entry name" value="Multidrug efflux transporter AcrB transmembrane domain"/>
    <property type="match status" value="2"/>
</dbReference>
<dbReference type="GO" id="GO:0005886">
    <property type="term" value="C:plasma membrane"/>
    <property type="evidence" value="ECO:0007669"/>
    <property type="project" value="UniProtKB-SubCell"/>
</dbReference>
<feature type="transmembrane region" description="Helical" evidence="6">
    <location>
        <begin position="669"/>
        <end position="688"/>
    </location>
</feature>
<dbReference type="PROSITE" id="PS50156">
    <property type="entry name" value="SSD"/>
    <property type="match status" value="1"/>
</dbReference>